<keyword evidence="6 9" id="KW-0694">RNA-binding</keyword>
<comment type="caution">
    <text evidence="12">The sequence shown here is derived from an EMBL/GenBank/DDBJ whole genome shotgun (WGS) entry which is preliminary data.</text>
</comment>
<evidence type="ECO:0000256" key="6">
    <source>
        <dbReference type="ARBA" id="ARBA00022884"/>
    </source>
</evidence>
<dbReference type="CDD" id="cd01998">
    <property type="entry name" value="MnmA_TRMU-like"/>
    <property type="match status" value="1"/>
</dbReference>
<feature type="active site" description="Cysteine persulfide intermediate" evidence="9">
    <location>
        <position position="208"/>
    </location>
</feature>
<dbReference type="GO" id="GO:0103016">
    <property type="term" value="F:tRNA-uridine 2-sulfurtransferase activity"/>
    <property type="evidence" value="ECO:0007669"/>
    <property type="project" value="UniProtKB-EC"/>
</dbReference>
<evidence type="ECO:0000256" key="4">
    <source>
        <dbReference type="ARBA" id="ARBA00022741"/>
    </source>
</evidence>
<dbReference type="Proteomes" id="UP000756860">
    <property type="component" value="Unassembled WGS sequence"/>
</dbReference>
<evidence type="ECO:0000259" key="10">
    <source>
        <dbReference type="Pfam" id="PF20258"/>
    </source>
</evidence>
<feature type="disulfide bond" description="Alternate" evidence="9">
    <location>
        <begin position="111"/>
        <end position="208"/>
    </location>
</feature>
<dbReference type="EMBL" id="JAHCVK010000004">
    <property type="protein sequence ID" value="MBT0653654.1"/>
    <property type="molecule type" value="Genomic_DNA"/>
</dbReference>
<comment type="catalytic activity">
    <reaction evidence="8 9">
        <text>S-sulfanyl-L-cysteinyl-[protein] + uridine(34) in tRNA + AH2 + ATP = 2-thiouridine(34) in tRNA + L-cysteinyl-[protein] + A + AMP + diphosphate + H(+)</text>
        <dbReference type="Rhea" id="RHEA:47032"/>
        <dbReference type="Rhea" id="RHEA-COMP:10131"/>
        <dbReference type="Rhea" id="RHEA-COMP:11726"/>
        <dbReference type="Rhea" id="RHEA-COMP:11727"/>
        <dbReference type="Rhea" id="RHEA-COMP:11728"/>
        <dbReference type="ChEBI" id="CHEBI:13193"/>
        <dbReference type="ChEBI" id="CHEBI:15378"/>
        <dbReference type="ChEBI" id="CHEBI:17499"/>
        <dbReference type="ChEBI" id="CHEBI:29950"/>
        <dbReference type="ChEBI" id="CHEBI:30616"/>
        <dbReference type="ChEBI" id="CHEBI:33019"/>
        <dbReference type="ChEBI" id="CHEBI:61963"/>
        <dbReference type="ChEBI" id="CHEBI:65315"/>
        <dbReference type="ChEBI" id="CHEBI:87170"/>
        <dbReference type="ChEBI" id="CHEBI:456215"/>
        <dbReference type="EC" id="2.8.1.13"/>
    </reaction>
</comment>
<keyword evidence="9" id="KW-0963">Cytoplasm</keyword>
<dbReference type="InterPro" id="IPR014729">
    <property type="entry name" value="Rossmann-like_a/b/a_fold"/>
</dbReference>
<dbReference type="SUPFAM" id="SSF52402">
    <property type="entry name" value="Adenine nucleotide alpha hydrolases-like"/>
    <property type="match status" value="1"/>
</dbReference>
<dbReference type="NCBIfam" id="TIGR00420">
    <property type="entry name" value="trmU"/>
    <property type="match status" value="1"/>
</dbReference>
<dbReference type="Pfam" id="PF03054">
    <property type="entry name" value="tRNA_Me_trans"/>
    <property type="match status" value="1"/>
</dbReference>
<sequence length="371" mass="41524">MTDTNRKQRVVVAMSGGVDSSVTAALLQEQGYEVIGISMQVWDYAKFTAPDGEKFDTCCSLDDIHDARRVAEQLGIPFYVVNFEEEFQRLVIDDFVGEYFRGRTPNPCVRCNQRIKFELLLQKARDLAADYLATGHYARVERDETGRCHLHTGQDAGKDQSYFLFTLTQEQLSRTLFPLGGMTKPEVRQLAAGYGLRVAEKGESQEICFVPDNDYVRFLEEARGAGELDGDIVDSRGNVLGRHRGTYRYTVGQRKGLGIAHPHPLYVLGVDAEKRQVVVGGREELVSPGLLATDLNWIITPPEAPLEATCKIRYRHRPVPCTVIQLPGNRAEVRFTVPEKSVTPGQAVVFYRDDEVLGGGWIEKAILNVEV</sequence>
<dbReference type="InterPro" id="IPR023382">
    <property type="entry name" value="MnmA-like_central_sf"/>
</dbReference>
<name>A0ABS5SGL8_9BACT</name>
<keyword evidence="2 9" id="KW-0808">Transferase</keyword>
<evidence type="ECO:0000256" key="9">
    <source>
        <dbReference type="HAMAP-Rule" id="MF_00144"/>
    </source>
</evidence>
<gene>
    <name evidence="9 12" type="primary">mnmA</name>
    <name evidence="12" type="ORF">KI810_11350</name>
</gene>
<dbReference type="InterPro" id="IPR046885">
    <property type="entry name" value="MnmA-like_C"/>
</dbReference>
<evidence type="ECO:0000256" key="3">
    <source>
        <dbReference type="ARBA" id="ARBA00022694"/>
    </source>
</evidence>
<evidence type="ECO:0000256" key="5">
    <source>
        <dbReference type="ARBA" id="ARBA00022840"/>
    </source>
</evidence>
<feature type="active site" description="Nucleophile" evidence="9">
    <location>
        <position position="111"/>
    </location>
</feature>
<reference evidence="12 13" key="1">
    <citation type="submission" date="2021-05" db="EMBL/GenBank/DDBJ databases">
        <title>The draft genome of Geobacter luticola JCM 17780.</title>
        <authorList>
            <person name="Xu Z."/>
            <person name="Masuda Y."/>
            <person name="Itoh H."/>
            <person name="Senoo K."/>
        </authorList>
    </citation>
    <scope>NUCLEOTIDE SEQUENCE [LARGE SCALE GENOMIC DNA]</scope>
    <source>
        <strain evidence="12 13">JCM 17780</strain>
    </source>
</reference>
<feature type="binding site" evidence="9">
    <location>
        <position position="39"/>
    </location>
    <ligand>
        <name>ATP</name>
        <dbReference type="ChEBI" id="CHEBI:30616"/>
    </ligand>
</feature>
<evidence type="ECO:0000259" key="11">
    <source>
        <dbReference type="Pfam" id="PF20259"/>
    </source>
</evidence>
<comment type="function">
    <text evidence="9">Catalyzes the 2-thiolation of uridine at the wobble position (U34) of tRNA, leading to the formation of s(2)U34.</text>
</comment>
<dbReference type="EC" id="2.8.1.13" evidence="9"/>
<comment type="caution">
    <text evidence="9">Lacks conserved residue(s) required for the propagation of feature annotation.</text>
</comment>
<feature type="domain" description="tRNA-specific 2-thiouridylase MnmA-like C-terminal" evidence="10">
    <location>
        <begin position="289"/>
        <end position="362"/>
    </location>
</feature>
<feature type="site" description="Interaction with tRNA" evidence="9">
    <location>
        <position position="136"/>
    </location>
</feature>
<evidence type="ECO:0000313" key="12">
    <source>
        <dbReference type="EMBL" id="MBT0653654.1"/>
    </source>
</evidence>
<dbReference type="PANTHER" id="PTHR11933">
    <property type="entry name" value="TRNA 5-METHYLAMINOMETHYL-2-THIOURIDYLATE -METHYLTRANSFERASE"/>
    <property type="match status" value="1"/>
</dbReference>
<evidence type="ECO:0000313" key="13">
    <source>
        <dbReference type="Proteomes" id="UP000756860"/>
    </source>
</evidence>
<feature type="site" description="Interaction with tRNA" evidence="9">
    <location>
        <position position="346"/>
    </location>
</feature>
<evidence type="ECO:0000256" key="8">
    <source>
        <dbReference type="ARBA" id="ARBA00051542"/>
    </source>
</evidence>
<dbReference type="Gene3D" id="3.40.50.620">
    <property type="entry name" value="HUPs"/>
    <property type="match status" value="1"/>
</dbReference>
<comment type="subcellular location">
    <subcellularLocation>
        <location evidence="9">Cytoplasm</location>
    </subcellularLocation>
</comment>
<evidence type="ECO:0000256" key="1">
    <source>
        <dbReference type="ARBA" id="ARBA00022555"/>
    </source>
</evidence>
<feature type="binding site" evidence="9">
    <location>
        <position position="135"/>
    </location>
    <ligand>
        <name>ATP</name>
        <dbReference type="ChEBI" id="CHEBI:30616"/>
    </ligand>
</feature>
<proteinExistence type="inferred from homology"/>
<feature type="region of interest" description="Interaction with tRNA" evidence="9">
    <location>
        <begin position="158"/>
        <end position="160"/>
    </location>
</feature>
<dbReference type="RefSeq" id="WP_214175649.1">
    <property type="nucleotide sequence ID" value="NZ_JAHCVK010000004.1"/>
</dbReference>
<organism evidence="12 13">
    <name type="scientific">Geomobilimonas luticola</name>
    <dbReference type="NCBI Taxonomy" id="1114878"/>
    <lineage>
        <taxon>Bacteria</taxon>
        <taxon>Pseudomonadati</taxon>
        <taxon>Thermodesulfobacteriota</taxon>
        <taxon>Desulfuromonadia</taxon>
        <taxon>Geobacterales</taxon>
        <taxon>Geobacteraceae</taxon>
        <taxon>Geomobilimonas</taxon>
    </lineage>
</organism>
<keyword evidence="5 9" id="KW-0067">ATP-binding</keyword>
<protein>
    <recommendedName>
        <fullName evidence="9">tRNA-specific 2-thiouridylase MnmA</fullName>
        <ecNumber evidence="9">2.8.1.13</ecNumber>
    </recommendedName>
</protein>
<feature type="binding site" evidence="9">
    <location>
        <begin position="13"/>
        <end position="20"/>
    </location>
    <ligand>
        <name>ATP</name>
        <dbReference type="ChEBI" id="CHEBI:30616"/>
    </ligand>
</feature>
<keyword evidence="13" id="KW-1185">Reference proteome</keyword>
<keyword evidence="4 9" id="KW-0547">Nucleotide-binding</keyword>
<accession>A0ABS5SGL8</accession>
<keyword evidence="7 9" id="KW-1015">Disulfide bond</keyword>
<dbReference type="InterPro" id="IPR004506">
    <property type="entry name" value="MnmA-like"/>
</dbReference>
<dbReference type="Pfam" id="PF20259">
    <property type="entry name" value="tRNA_Me_trans_M"/>
    <property type="match status" value="1"/>
</dbReference>
<feature type="domain" description="tRNA-specific 2-thiouridylase MnmA-like central" evidence="11">
    <location>
        <begin position="226"/>
        <end position="280"/>
    </location>
</feature>
<evidence type="ECO:0000256" key="2">
    <source>
        <dbReference type="ARBA" id="ARBA00022679"/>
    </source>
</evidence>
<dbReference type="NCBIfam" id="NF001138">
    <property type="entry name" value="PRK00143.1"/>
    <property type="match status" value="1"/>
</dbReference>
<dbReference type="Gene3D" id="2.40.30.10">
    <property type="entry name" value="Translation factors"/>
    <property type="match status" value="1"/>
</dbReference>
<keyword evidence="3 9" id="KW-0819">tRNA processing</keyword>
<dbReference type="InterPro" id="IPR046884">
    <property type="entry name" value="MnmA-like_central"/>
</dbReference>
<comment type="similarity">
    <text evidence="9">Belongs to the MnmA/TRMU family.</text>
</comment>
<feature type="region of interest" description="Interaction with tRNA" evidence="9">
    <location>
        <begin position="313"/>
        <end position="314"/>
    </location>
</feature>
<dbReference type="HAMAP" id="MF_00144">
    <property type="entry name" value="tRNA_thiouridyl_MnmA"/>
    <property type="match status" value="1"/>
</dbReference>
<dbReference type="PANTHER" id="PTHR11933:SF5">
    <property type="entry name" value="MITOCHONDRIAL TRNA-SPECIFIC 2-THIOURIDYLASE 1"/>
    <property type="match status" value="1"/>
</dbReference>
<keyword evidence="1 9" id="KW-0820">tRNA-binding</keyword>
<dbReference type="Pfam" id="PF20258">
    <property type="entry name" value="tRNA_Me_trans_C"/>
    <property type="match status" value="1"/>
</dbReference>
<dbReference type="Gene3D" id="2.30.30.280">
    <property type="entry name" value="Adenine nucleotide alpha hydrolases-like domains"/>
    <property type="match status" value="1"/>
</dbReference>
<evidence type="ECO:0000256" key="7">
    <source>
        <dbReference type="ARBA" id="ARBA00023157"/>
    </source>
</evidence>